<dbReference type="InterPro" id="IPR011990">
    <property type="entry name" value="TPR-like_helical_dom_sf"/>
</dbReference>
<evidence type="ECO:0000259" key="2">
    <source>
        <dbReference type="Pfam" id="PF17177"/>
    </source>
</evidence>
<keyword evidence="4" id="KW-1185">Reference proteome</keyword>
<evidence type="ECO:0000313" key="4">
    <source>
        <dbReference type="Proteomes" id="UP000485058"/>
    </source>
</evidence>
<feature type="non-terminal residue" evidence="3">
    <location>
        <position position="1"/>
    </location>
</feature>
<proteinExistence type="predicted"/>
<comment type="caution">
    <text evidence="3">The sequence shown here is derived from an EMBL/GenBank/DDBJ whole genome shotgun (WGS) entry which is preliminary data.</text>
</comment>
<feature type="domain" description="PROP1-like PPR" evidence="2">
    <location>
        <begin position="27"/>
        <end position="130"/>
    </location>
</feature>
<reference evidence="3 4" key="1">
    <citation type="submission" date="2020-02" db="EMBL/GenBank/DDBJ databases">
        <title>Draft genome sequence of Haematococcus lacustris strain NIES-144.</title>
        <authorList>
            <person name="Morimoto D."/>
            <person name="Nakagawa S."/>
            <person name="Yoshida T."/>
            <person name="Sawayama S."/>
        </authorList>
    </citation>
    <scope>NUCLEOTIDE SEQUENCE [LARGE SCALE GENOMIC DNA]</scope>
    <source>
        <strain evidence="3 4">NIES-144</strain>
    </source>
</reference>
<gene>
    <name evidence="3" type="ORF">HaLaN_15654</name>
</gene>
<name>A0A699Z828_HAELA</name>
<dbReference type="Gene3D" id="1.25.40.10">
    <property type="entry name" value="Tetratricopeptide repeat domain"/>
    <property type="match status" value="1"/>
</dbReference>
<dbReference type="EMBL" id="BLLF01001359">
    <property type="protein sequence ID" value="GFH18793.1"/>
    <property type="molecule type" value="Genomic_DNA"/>
</dbReference>
<keyword evidence="1" id="KW-0677">Repeat</keyword>
<dbReference type="InterPro" id="IPR033443">
    <property type="entry name" value="PROP1-like_PPR_dom"/>
</dbReference>
<dbReference type="Proteomes" id="UP000485058">
    <property type="component" value="Unassembled WGS sequence"/>
</dbReference>
<dbReference type="PANTHER" id="PTHR47935:SF1">
    <property type="entry name" value="PENTATRICOPEPTIDE REPEAT-CONTAINING PROTEIN MRL1, CHLOROPLASTIC"/>
    <property type="match status" value="1"/>
</dbReference>
<protein>
    <recommendedName>
        <fullName evidence="2">PROP1-like PPR domain-containing protein</fullName>
    </recommendedName>
</protein>
<dbReference type="Pfam" id="PF13812">
    <property type="entry name" value="PPR_3"/>
    <property type="match status" value="1"/>
</dbReference>
<dbReference type="PANTHER" id="PTHR47935">
    <property type="entry name" value="PENTATRICOPEPTIDE REPEAT-CONTAINING PROTEIN MRL1, CHLOROPLASTIC"/>
    <property type="match status" value="1"/>
</dbReference>
<dbReference type="InterPro" id="IPR002885">
    <property type="entry name" value="PPR_rpt"/>
</dbReference>
<evidence type="ECO:0000256" key="1">
    <source>
        <dbReference type="ARBA" id="ARBA00022737"/>
    </source>
</evidence>
<dbReference type="AlphaFoldDB" id="A0A699Z828"/>
<accession>A0A699Z828</accession>
<organism evidence="3 4">
    <name type="scientific">Haematococcus lacustris</name>
    <name type="common">Green alga</name>
    <name type="synonym">Haematococcus pluvialis</name>
    <dbReference type="NCBI Taxonomy" id="44745"/>
    <lineage>
        <taxon>Eukaryota</taxon>
        <taxon>Viridiplantae</taxon>
        <taxon>Chlorophyta</taxon>
        <taxon>core chlorophytes</taxon>
        <taxon>Chlorophyceae</taxon>
        <taxon>CS clade</taxon>
        <taxon>Chlamydomonadales</taxon>
        <taxon>Haematococcaceae</taxon>
        <taxon>Haematococcus</taxon>
    </lineage>
</organism>
<evidence type="ECO:0000313" key="3">
    <source>
        <dbReference type="EMBL" id="GFH18793.1"/>
    </source>
</evidence>
<dbReference type="InterPro" id="IPR053303">
    <property type="entry name" value="Chloroplast_PPR"/>
</dbReference>
<dbReference type="Pfam" id="PF17177">
    <property type="entry name" value="PPR_long"/>
    <property type="match status" value="1"/>
</dbReference>
<sequence>GLTQHVELYTTAVSACQEENGSRQGLADLDRALEVYNCMQRQGVAPDKKFFAALIAVAGKADRLHQAFEILTDVAAERLWPGATICSALIHSCLVNQQYALARQVYDLCAAKGVYPELSQFNRLMDWYAGERRFGDVVSLLTDMTQRAMRTPNLNTYRVLLNACQRADQGALAFEVFALMKANKVPVLQEKKDVGSQQSLSILPMH</sequence>